<keyword evidence="1 4" id="KW-0808">Transferase</keyword>
<dbReference type="InterPro" id="IPR050861">
    <property type="entry name" value="Dihydroxyacetone_Kinase"/>
</dbReference>
<sequence length="216" mass="23873">MNIDSRNLINYFQQVVEMIEKEKDHLSELDRKLGDGDHGVTMSIGFQAVKDKLDHELLDEEDCSKICIVVARTFLSAVGSSVGPLYATGFLKGAKVIKNKRTLDDESLTKFWLAFVDGVKERGMAKVGDKTMVDTLEPAANILKEEFEKTGNFIEAFQYAVDAGRMGMESTQELLSRKGRSSRLGQRSLGVIDPGAASAYLLLNTFLTSLNSKRGI</sequence>
<dbReference type="PROSITE" id="PS51480">
    <property type="entry name" value="DHAL"/>
    <property type="match status" value="1"/>
</dbReference>
<dbReference type="NCBIfam" id="TIGR02365">
    <property type="entry name" value="dha_L_ycgS"/>
    <property type="match status" value="1"/>
</dbReference>
<keyword evidence="2 4" id="KW-0418">Kinase</keyword>
<dbReference type="SUPFAM" id="SSF101473">
    <property type="entry name" value="DhaL-like"/>
    <property type="match status" value="1"/>
</dbReference>
<evidence type="ECO:0000256" key="2">
    <source>
        <dbReference type="ARBA" id="ARBA00022777"/>
    </source>
</evidence>
<name>A0ABW5PTW6_9BACI</name>
<dbReference type="EMBL" id="JBHUMR010000014">
    <property type="protein sequence ID" value="MFD2618142.1"/>
    <property type="molecule type" value="Genomic_DNA"/>
</dbReference>
<evidence type="ECO:0000313" key="5">
    <source>
        <dbReference type="Proteomes" id="UP001597458"/>
    </source>
</evidence>
<dbReference type="EC" id="2.7.1.121" evidence="4"/>
<evidence type="ECO:0000259" key="3">
    <source>
        <dbReference type="PROSITE" id="PS51480"/>
    </source>
</evidence>
<evidence type="ECO:0000256" key="1">
    <source>
        <dbReference type="ARBA" id="ARBA00022679"/>
    </source>
</evidence>
<dbReference type="GO" id="GO:0047324">
    <property type="term" value="F:phosphoenolpyruvate-glycerone phosphotransferase activity"/>
    <property type="evidence" value="ECO:0007669"/>
    <property type="project" value="UniProtKB-EC"/>
</dbReference>
<gene>
    <name evidence="4" type="primary">dhaL</name>
    <name evidence="4" type="ORF">ACFSTF_12570</name>
</gene>
<dbReference type="Pfam" id="PF02734">
    <property type="entry name" value="Dak2"/>
    <property type="match status" value="1"/>
</dbReference>
<dbReference type="RefSeq" id="WP_141190076.1">
    <property type="nucleotide sequence ID" value="NZ_JBHUMR010000014.1"/>
</dbReference>
<dbReference type="Proteomes" id="UP001597458">
    <property type="component" value="Unassembled WGS sequence"/>
</dbReference>
<accession>A0ABW5PTW6</accession>
<dbReference type="InterPro" id="IPR036117">
    <property type="entry name" value="DhaL_dom_sf"/>
</dbReference>
<dbReference type="Gene3D" id="1.25.40.340">
    <property type="match status" value="1"/>
</dbReference>
<feature type="domain" description="DhaL" evidence="3">
    <location>
        <begin position="6"/>
        <end position="208"/>
    </location>
</feature>
<dbReference type="SMART" id="SM01120">
    <property type="entry name" value="Dak2"/>
    <property type="match status" value="1"/>
</dbReference>
<protein>
    <submittedName>
        <fullName evidence="4">Dihydroxyacetone kinase subunit DhaL</fullName>
        <ecNumber evidence="4">2.7.1.121</ecNumber>
    </submittedName>
</protein>
<proteinExistence type="predicted"/>
<dbReference type="PANTHER" id="PTHR28629:SF4">
    <property type="entry name" value="TRIOKINASE_FMN CYCLASE"/>
    <property type="match status" value="1"/>
</dbReference>
<evidence type="ECO:0000313" key="4">
    <source>
        <dbReference type="EMBL" id="MFD2618142.1"/>
    </source>
</evidence>
<comment type="caution">
    <text evidence="4">The sequence shown here is derived from an EMBL/GenBank/DDBJ whole genome shotgun (WGS) entry which is preliminary data.</text>
</comment>
<keyword evidence="5" id="KW-1185">Reference proteome</keyword>
<reference evidence="5" key="1">
    <citation type="journal article" date="2019" name="Int. J. Syst. Evol. Microbiol.">
        <title>The Global Catalogue of Microorganisms (GCM) 10K type strain sequencing project: providing services to taxonomists for standard genome sequencing and annotation.</title>
        <authorList>
            <consortium name="The Broad Institute Genomics Platform"/>
            <consortium name="The Broad Institute Genome Sequencing Center for Infectious Disease"/>
            <person name="Wu L."/>
            <person name="Ma J."/>
        </authorList>
    </citation>
    <scope>NUCLEOTIDE SEQUENCE [LARGE SCALE GENOMIC DNA]</scope>
    <source>
        <strain evidence="5">TISTR 2241</strain>
    </source>
</reference>
<organism evidence="4 5">
    <name type="scientific">Terrilactibacillus laevilacticus</name>
    <dbReference type="NCBI Taxonomy" id="1380157"/>
    <lineage>
        <taxon>Bacteria</taxon>
        <taxon>Bacillati</taxon>
        <taxon>Bacillota</taxon>
        <taxon>Bacilli</taxon>
        <taxon>Bacillales</taxon>
        <taxon>Bacillaceae</taxon>
        <taxon>Terrilactibacillus</taxon>
    </lineage>
</organism>
<dbReference type="InterPro" id="IPR004007">
    <property type="entry name" value="DhaL_dom"/>
</dbReference>
<dbReference type="InterPro" id="IPR012737">
    <property type="entry name" value="DhaK_L_YcgS"/>
</dbReference>
<dbReference type="PANTHER" id="PTHR28629">
    <property type="entry name" value="TRIOKINASE/FMN CYCLASE"/>
    <property type="match status" value="1"/>
</dbReference>